<comment type="caution">
    <text evidence="2">The sequence shown here is derived from an EMBL/GenBank/DDBJ whole genome shotgun (WGS) entry which is preliminary data.</text>
</comment>
<proteinExistence type="predicted"/>
<feature type="compositionally biased region" description="Basic and acidic residues" evidence="1">
    <location>
        <begin position="744"/>
        <end position="762"/>
    </location>
</feature>
<dbReference type="InterPro" id="IPR031937">
    <property type="entry name" value="PNISR"/>
</dbReference>
<feature type="compositionally biased region" description="Polar residues" evidence="1">
    <location>
        <begin position="259"/>
        <end position="269"/>
    </location>
</feature>
<feature type="region of interest" description="Disordered" evidence="1">
    <location>
        <begin position="523"/>
        <end position="572"/>
    </location>
</feature>
<protein>
    <submittedName>
        <fullName evidence="2">Uncharacterized protein</fullName>
    </submittedName>
</protein>
<feature type="compositionally biased region" description="Basic residues" evidence="1">
    <location>
        <begin position="1006"/>
        <end position="1023"/>
    </location>
</feature>
<feature type="compositionally biased region" description="Low complexity" evidence="1">
    <location>
        <begin position="149"/>
        <end position="159"/>
    </location>
</feature>
<evidence type="ECO:0000313" key="3">
    <source>
        <dbReference type="Proteomes" id="UP000826271"/>
    </source>
</evidence>
<dbReference type="AlphaFoldDB" id="A0AAV6WGC4"/>
<evidence type="ECO:0000313" key="2">
    <source>
        <dbReference type="EMBL" id="KAG8366045.1"/>
    </source>
</evidence>
<feature type="compositionally biased region" description="Pro residues" evidence="1">
    <location>
        <begin position="12"/>
        <end position="43"/>
    </location>
</feature>
<feature type="compositionally biased region" description="Acidic residues" evidence="1">
    <location>
        <begin position="561"/>
        <end position="570"/>
    </location>
</feature>
<feature type="compositionally biased region" description="Basic and acidic residues" evidence="1">
    <location>
        <begin position="174"/>
        <end position="183"/>
    </location>
</feature>
<feature type="compositionally biased region" description="Basic and acidic residues" evidence="1">
    <location>
        <begin position="882"/>
        <end position="922"/>
    </location>
</feature>
<sequence length="1023" mass="112502">MEYQQPHAYNMRPPPPPPPPPPPSVADPYQRPPPPVPPPPSNHPWPYSATQFQYQTQTQHSPSPPPHWPPPPPPHSSDHAQYPPHLPPPPPYHAHQPPPYPAHPHYPPPHQLPPRPPQSYSQDWGNGSWSHHQNWEYPKNNNEEDWAAKARAWAAAKSATDNQHTPSQFIPAGRPEEQNHFRDQYSQSIDPHFPDVHTPLAPASNYQQHLVGVGPPNRTGLGHLQESQYISSGQLSYAADMHAPYAAGDGSLVGDSSAPYPQQEKSSISPYVHQQEVPSSYSSVAGNQEAGDRYEKFHSSPSLPVASNMQYPVQPLPLAGGRSGWMEEPHQSHGSQPGAVTDQSDQPLSFAPHFNRGLDQHTQPSYAHSSGGPIRSLDPTVPISSNYAWAPSSAPGAVYPPVPPTMPSGPQVDHPIAIHSPASGHPAQMFPTGPGFQPTVSMIGASFGVGTGATPHPTAFSGDAYGVPSVSDRPKKVNSISLSPLDLIAIQSRERDTIGFQASVPNWLREEIIKNKAVITSSAPEIPKEDSQSLEEDSTDKFSRKGDQADSKSVDSSRSTEDEDEDEDEVEAARAAAINQEIKRVLTEVLLKVTDELFDEIATKVLKEDDLSVEVSHDVGLSNNQALPNTPSALTPKASAKVLIPTKNKESDYEDASEKSTSGAPGDILGLGSYASDEEDEEIQSSGKLNMKESSTYQQSSSTKLLEGNPVIDNGGSREETAEQTNIPANLETGKKSPVIASPTDDRCSSKRLSGVKDESGHGSDISKASNSLNEKAVKRNEKADEKLDARRLPDDDSRIQNSGNRSDKNDRHDIKKSSLGKDHNDSESTKERLDKKGVEEHKRHEERRARTERMEDKGKERGKSGEKVKNSESRKRASPSDGKEGRVKRTSSKEDNDEKRQDRTGDEKKERSRHKSGSESSRHKRHRSSSVGVRGRESKNNSLVSRANESSDESSDESKRKTHHSRRRKSPSPSRSRKRQVSRSPHSKHSKRRHSPYSSLETTRGKRTVSKSRSRSPAHRRR</sequence>
<reference evidence="2" key="1">
    <citation type="submission" date="2019-10" db="EMBL/GenBank/DDBJ databases">
        <authorList>
            <person name="Zhang R."/>
            <person name="Pan Y."/>
            <person name="Wang J."/>
            <person name="Ma R."/>
            <person name="Yu S."/>
        </authorList>
    </citation>
    <scope>NUCLEOTIDE SEQUENCE</scope>
    <source>
        <strain evidence="2">LA-IB0</strain>
        <tissue evidence="2">Leaf</tissue>
    </source>
</reference>
<feature type="compositionally biased region" description="Polar residues" evidence="1">
    <location>
        <begin position="684"/>
        <end position="704"/>
    </location>
</feature>
<feature type="compositionally biased region" description="Polar residues" evidence="1">
    <location>
        <begin position="624"/>
        <end position="633"/>
    </location>
</feature>
<feature type="compositionally biased region" description="Polar residues" evidence="1">
    <location>
        <begin position="276"/>
        <end position="286"/>
    </location>
</feature>
<feature type="compositionally biased region" description="Pro residues" evidence="1">
    <location>
        <begin position="84"/>
        <end position="117"/>
    </location>
</feature>
<dbReference type="Proteomes" id="UP000826271">
    <property type="component" value="Unassembled WGS sequence"/>
</dbReference>
<accession>A0AAV6WGC4</accession>
<feature type="region of interest" description="Disordered" evidence="1">
    <location>
        <begin position="624"/>
        <end position="1023"/>
    </location>
</feature>
<feature type="region of interest" description="Disordered" evidence="1">
    <location>
        <begin position="254"/>
        <end position="378"/>
    </location>
</feature>
<feature type="compositionally biased region" description="Basic residues" evidence="1">
    <location>
        <begin position="961"/>
        <end position="996"/>
    </location>
</feature>
<gene>
    <name evidence="2" type="ORF">BUALT_Bualt17G0035200</name>
</gene>
<feature type="compositionally biased region" description="Polar residues" evidence="1">
    <location>
        <begin position="119"/>
        <end position="132"/>
    </location>
</feature>
<feature type="region of interest" description="Disordered" evidence="1">
    <location>
        <begin position="400"/>
        <end position="435"/>
    </location>
</feature>
<evidence type="ECO:0000256" key="1">
    <source>
        <dbReference type="SAM" id="MobiDB-lite"/>
    </source>
</evidence>
<keyword evidence="3" id="KW-1185">Reference proteome</keyword>
<feature type="compositionally biased region" description="Basic and acidic residues" evidence="1">
    <location>
        <begin position="806"/>
        <end position="876"/>
    </location>
</feature>
<name>A0AAV6WGC4_9LAMI</name>
<feature type="compositionally biased region" description="Pro residues" evidence="1">
    <location>
        <begin position="62"/>
        <end position="75"/>
    </location>
</feature>
<feature type="compositionally biased region" description="Basic and acidic residues" evidence="1">
    <location>
        <begin position="776"/>
        <end position="799"/>
    </location>
</feature>
<dbReference type="EMBL" id="WHWC01000017">
    <property type="protein sequence ID" value="KAG8366045.1"/>
    <property type="molecule type" value="Genomic_DNA"/>
</dbReference>
<feature type="compositionally biased region" description="Polar residues" evidence="1">
    <location>
        <begin position="299"/>
        <end position="311"/>
    </location>
</feature>
<dbReference type="Pfam" id="PF15996">
    <property type="entry name" value="PNISR"/>
    <property type="match status" value="1"/>
</dbReference>
<feature type="compositionally biased region" description="Basic and acidic residues" evidence="1">
    <location>
        <begin position="539"/>
        <end position="560"/>
    </location>
</feature>
<feature type="region of interest" description="Disordered" evidence="1">
    <location>
        <begin position="1"/>
        <end position="199"/>
    </location>
</feature>
<feature type="compositionally biased region" description="Polar residues" evidence="1">
    <location>
        <begin position="48"/>
        <end position="59"/>
    </location>
</feature>
<organism evidence="2 3">
    <name type="scientific">Buddleja alternifolia</name>
    <dbReference type="NCBI Taxonomy" id="168488"/>
    <lineage>
        <taxon>Eukaryota</taxon>
        <taxon>Viridiplantae</taxon>
        <taxon>Streptophyta</taxon>
        <taxon>Embryophyta</taxon>
        <taxon>Tracheophyta</taxon>
        <taxon>Spermatophyta</taxon>
        <taxon>Magnoliopsida</taxon>
        <taxon>eudicotyledons</taxon>
        <taxon>Gunneridae</taxon>
        <taxon>Pentapetalae</taxon>
        <taxon>asterids</taxon>
        <taxon>lamiids</taxon>
        <taxon>Lamiales</taxon>
        <taxon>Scrophulariaceae</taxon>
        <taxon>Buddlejeae</taxon>
        <taxon>Buddleja</taxon>
    </lineage>
</organism>